<dbReference type="PROSITE" id="PS00096">
    <property type="entry name" value="SHMT"/>
    <property type="match status" value="1"/>
</dbReference>
<evidence type="ECO:0000259" key="11">
    <source>
        <dbReference type="Pfam" id="PF00464"/>
    </source>
</evidence>
<dbReference type="GO" id="GO:0008168">
    <property type="term" value="F:methyltransferase activity"/>
    <property type="evidence" value="ECO:0007669"/>
    <property type="project" value="UniProtKB-KW"/>
</dbReference>
<dbReference type="GO" id="GO:0019264">
    <property type="term" value="P:glycine biosynthetic process from serine"/>
    <property type="evidence" value="ECO:0007669"/>
    <property type="project" value="UniProtKB-UniRule"/>
</dbReference>
<dbReference type="GO" id="GO:0004372">
    <property type="term" value="F:glycine hydroxymethyltransferase activity"/>
    <property type="evidence" value="ECO:0007669"/>
    <property type="project" value="UniProtKB-UniRule"/>
</dbReference>
<comment type="caution">
    <text evidence="9">Lacks conserved residue(s) required for the propagation of feature annotation.</text>
</comment>
<evidence type="ECO:0000256" key="2">
    <source>
        <dbReference type="ARBA" id="ARBA00004496"/>
    </source>
</evidence>
<dbReference type="CDD" id="cd00378">
    <property type="entry name" value="SHMT"/>
    <property type="match status" value="1"/>
</dbReference>
<keyword evidence="5 9" id="KW-0963">Cytoplasm</keyword>
<feature type="domain" description="Serine hydroxymethyltransferase-like" evidence="11">
    <location>
        <begin position="8"/>
        <end position="396"/>
    </location>
</feature>
<dbReference type="InterPro" id="IPR049943">
    <property type="entry name" value="Ser_HO-MeTrfase-like"/>
</dbReference>
<dbReference type="Gene3D" id="3.40.640.10">
    <property type="entry name" value="Type I PLP-dependent aspartate aminotransferase-like (Major domain)"/>
    <property type="match status" value="1"/>
</dbReference>
<dbReference type="EC" id="2.1.2.1" evidence="9"/>
<comment type="subcellular location">
    <subcellularLocation>
        <location evidence="2 9">Cytoplasm</location>
    </subcellularLocation>
</comment>
<dbReference type="RefSeq" id="WP_114067996.1">
    <property type="nucleotide sequence ID" value="NZ_CP030850.1"/>
</dbReference>
<dbReference type="EMBL" id="CP030850">
    <property type="protein sequence ID" value="AXE19212.1"/>
    <property type="molecule type" value="Genomic_DNA"/>
</dbReference>
<comment type="cofactor">
    <cofactor evidence="1 9 10">
        <name>pyridoxal 5'-phosphate</name>
        <dbReference type="ChEBI" id="CHEBI:597326"/>
    </cofactor>
</comment>
<dbReference type="GO" id="GO:0032259">
    <property type="term" value="P:methylation"/>
    <property type="evidence" value="ECO:0007669"/>
    <property type="project" value="UniProtKB-KW"/>
</dbReference>
<dbReference type="Proteomes" id="UP000251993">
    <property type="component" value="Chromosome"/>
</dbReference>
<dbReference type="PANTHER" id="PTHR11680">
    <property type="entry name" value="SERINE HYDROXYMETHYLTRANSFERASE"/>
    <property type="match status" value="1"/>
</dbReference>
<keyword evidence="7 9" id="KW-0808">Transferase</keyword>
<comment type="similarity">
    <text evidence="3 9">Belongs to the SHMT family.</text>
</comment>
<dbReference type="GO" id="GO:0030170">
    <property type="term" value="F:pyridoxal phosphate binding"/>
    <property type="evidence" value="ECO:0007669"/>
    <property type="project" value="UniProtKB-UniRule"/>
</dbReference>
<dbReference type="SUPFAM" id="SSF53383">
    <property type="entry name" value="PLP-dependent transferases"/>
    <property type="match status" value="1"/>
</dbReference>
<organism evidence="12 13">
    <name type="scientific">Runella rosea</name>
    <dbReference type="NCBI Taxonomy" id="2259595"/>
    <lineage>
        <taxon>Bacteria</taxon>
        <taxon>Pseudomonadati</taxon>
        <taxon>Bacteroidota</taxon>
        <taxon>Cytophagia</taxon>
        <taxon>Cytophagales</taxon>
        <taxon>Spirosomataceae</taxon>
        <taxon>Runella</taxon>
    </lineage>
</organism>
<evidence type="ECO:0000256" key="3">
    <source>
        <dbReference type="ARBA" id="ARBA00006376"/>
    </source>
</evidence>
<evidence type="ECO:0000256" key="1">
    <source>
        <dbReference type="ARBA" id="ARBA00001933"/>
    </source>
</evidence>
<dbReference type="InterPro" id="IPR039429">
    <property type="entry name" value="SHMT-like_dom"/>
</dbReference>
<proteinExistence type="inferred from homology"/>
<evidence type="ECO:0000256" key="4">
    <source>
        <dbReference type="ARBA" id="ARBA00011738"/>
    </source>
</evidence>
<accession>A0A344TKP1</accession>
<dbReference type="PIRSF" id="PIRSF000412">
    <property type="entry name" value="SHMT"/>
    <property type="match status" value="1"/>
</dbReference>
<dbReference type="GO" id="GO:0005829">
    <property type="term" value="C:cytosol"/>
    <property type="evidence" value="ECO:0007669"/>
    <property type="project" value="TreeGrafter"/>
</dbReference>
<name>A0A344TKP1_9BACT</name>
<evidence type="ECO:0000256" key="5">
    <source>
        <dbReference type="ARBA" id="ARBA00022490"/>
    </source>
</evidence>
<evidence type="ECO:0000256" key="9">
    <source>
        <dbReference type="HAMAP-Rule" id="MF_00051"/>
    </source>
</evidence>
<evidence type="ECO:0000256" key="7">
    <source>
        <dbReference type="ARBA" id="ARBA00022679"/>
    </source>
</evidence>
<keyword evidence="13" id="KW-1185">Reference proteome</keyword>
<keyword evidence="6 9" id="KW-0554">One-carbon metabolism</keyword>
<feature type="site" description="Plays an important role in substrate specificity" evidence="9">
    <location>
        <position position="226"/>
    </location>
</feature>
<feature type="binding site" evidence="9">
    <location>
        <position position="118"/>
    </location>
    <ligand>
        <name>(6S)-5,6,7,8-tetrahydrofolate</name>
        <dbReference type="ChEBI" id="CHEBI:57453"/>
    </ligand>
</feature>
<dbReference type="GO" id="GO:0035999">
    <property type="term" value="P:tetrahydrofolate interconversion"/>
    <property type="evidence" value="ECO:0007669"/>
    <property type="project" value="UniProtKB-UniRule"/>
</dbReference>
<evidence type="ECO:0000313" key="12">
    <source>
        <dbReference type="EMBL" id="AXE19212.1"/>
    </source>
</evidence>
<dbReference type="AlphaFoldDB" id="A0A344TKP1"/>
<evidence type="ECO:0000256" key="6">
    <source>
        <dbReference type="ARBA" id="ARBA00022563"/>
    </source>
</evidence>
<dbReference type="KEGG" id="run:DR864_16360"/>
<keyword evidence="12" id="KW-0489">Methyltransferase</keyword>
<dbReference type="Pfam" id="PF00464">
    <property type="entry name" value="SHMT"/>
    <property type="match status" value="1"/>
</dbReference>
<dbReference type="InterPro" id="IPR001085">
    <property type="entry name" value="Ser_HO-MeTrfase"/>
</dbReference>
<dbReference type="UniPathway" id="UPA00288">
    <property type="reaction ID" value="UER01023"/>
</dbReference>
<evidence type="ECO:0000256" key="10">
    <source>
        <dbReference type="PIRSR" id="PIRSR000412-50"/>
    </source>
</evidence>
<dbReference type="FunFam" id="3.40.640.10:FF:000001">
    <property type="entry name" value="Serine hydroxymethyltransferase"/>
    <property type="match status" value="1"/>
</dbReference>
<dbReference type="OrthoDB" id="9803846at2"/>
<dbReference type="PANTHER" id="PTHR11680:SF35">
    <property type="entry name" value="SERINE HYDROXYMETHYLTRANSFERASE 1"/>
    <property type="match status" value="1"/>
</dbReference>
<dbReference type="InterPro" id="IPR015424">
    <property type="entry name" value="PyrdxlP-dep_Trfase"/>
</dbReference>
<reference evidence="12 13" key="1">
    <citation type="submission" date="2018-07" db="EMBL/GenBank/DDBJ databases">
        <title>Genome sequencing of Runella.</title>
        <authorList>
            <person name="Baek M.-G."/>
            <person name="Yi H."/>
        </authorList>
    </citation>
    <scope>NUCLEOTIDE SEQUENCE [LARGE SCALE GENOMIC DNA]</scope>
    <source>
        <strain evidence="12 13">HYN0085</strain>
    </source>
</reference>
<dbReference type="Gene3D" id="3.90.1150.10">
    <property type="entry name" value="Aspartate Aminotransferase, domain 1"/>
    <property type="match status" value="1"/>
</dbReference>
<evidence type="ECO:0000313" key="13">
    <source>
        <dbReference type="Proteomes" id="UP000251993"/>
    </source>
</evidence>
<comment type="subunit">
    <text evidence="4 9">Homodimer.</text>
</comment>
<protein>
    <recommendedName>
        <fullName evidence="9">Serine hydroxymethyltransferase</fullName>
        <shortName evidence="9">SHMT</shortName>
        <shortName evidence="9">Serine methylase</shortName>
        <ecNumber evidence="9">2.1.2.1</ecNumber>
    </recommendedName>
</protein>
<comment type="function">
    <text evidence="9">Catalyzes the reversible interconversion of serine and glycine with tetrahydrofolate (THF) serving as the one-carbon carrier. This reaction serves as the major source of one-carbon groups required for the biosynthesis of purines, thymidylate, methionine, and other important biomolecules. Also exhibits THF-independent aldolase activity toward beta-hydroxyamino acids, producing glycine and aldehydes, via a retro-aldol mechanism.</text>
</comment>
<dbReference type="InterPro" id="IPR019798">
    <property type="entry name" value="Ser_HO-MeTrfase_PLP_BS"/>
</dbReference>
<feature type="modified residue" description="N6-(pyridoxal phosphate)lysine" evidence="9 10">
    <location>
        <position position="227"/>
    </location>
</feature>
<keyword evidence="8 9" id="KW-0663">Pyridoxal phosphate</keyword>
<dbReference type="InterPro" id="IPR015421">
    <property type="entry name" value="PyrdxlP-dep_Trfase_major"/>
</dbReference>
<keyword evidence="9" id="KW-0028">Amino-acid biosynthesis</keyword>
<dbReference type="UniPathway" id="UPA00193"/>
<comment type="pathway">
    <text evidence="9">One-carbon metabolism; tetrahydrofolate interconversion.</text>
</comment>
<dbReference type="NCBIfam" id="NF000586">
    <property type="entry name" value="PRK00011.1"/>
    <property type="match status" value="1"/>
</dbReference>
<dbReference type="InterPro" id="IPR015422">
    <property type="entry name" value="PyrdxlP-dep_Trfase_small"/>
</dbReference>
<gene>
    <name evidence="9 12" type="primary">glyA</name>
    <name evidence="12" type="ORF">DR864_16360</name>
</gene>
<evidence type="ECO:0000256" key="8">
    <source>
        <dbReference type="ARBA" id="ARBA00022898"/>
    </source>
</evidence>
<feature type="binding site" evidence="9">
    <location>
        <begin position="122"/>
        <end position="124"/>
    </location>
    <ligand>
        <name>(6S)-5,6,7,8-tetrahydrofolate</name>
        <dbReference type="ChEBI" id="CHEBI:57453"/>
    </ligand>
</feature>
<sequence length="428" mass="46482">MVATTTGRDTQIFDLIAKEHHRQESGIELIASENFTSKQVMEAQGSVLTNKYAEGLPGKRYYGGCEVVDQIEQIAIDRLKELFGASWANVQPHSGAQANTAVFLACLQPGDKILGFNLAHGGHLTHGSPVNISGKYFQPFFYGVEQETGLIDWDKVEATALKERPKMMICGASAYSRDWDYVRLRAIADQIGAVLLADISHPAGLIAKGLLNDPLEHCHIVTTTTHKTLRGPRGGVIMLRNDFPNPFGITTPKGDIRMMSSLLDSGVFPGTQGGPLEHVIAAKAVAFGEALSDDYTEYAVQVRKNAQAMAAAFVGKGYKIISGGTDNHLMLIDLSSKGLTGKLAENTLIKADITVNKNMVPFDTKSPMVTSGMRVGTPAMTTRGLKEADMERIVDLMDTVLMNADNDAKIEAVKQEVNDWMAKVPLYL</sequence>
<comment type="catalytic activity">
    <reaction evidence="9">
        <text>(6R)-5,10-methylene-5,6,7,8-tetrahydrofolate + glycine + H2O = (6S)-5,6,7,8-tetrahydrofolate + L-serine</text>
        <dbReference type="Rhea" id="RHEA:15481"/>
        <dbReference type="ChEBI" id="CHEBI:15377"/>
        <dbReference type="ChEBI" id="CHEBI:15636"/>
        <dbReference type="ChEBI" id="CHEBI:33384"/>
        <dbReference type="ChEBI" id="CHEBI:57305"/>
        <dbReference type="ChEBI" id="CHEBI:57453"/>
        <dbReference type="EC" id="2.1.2.1"/>
    </reaction>
</comment>
<dbReference type="HAMAP" id="MF_00051">
    <property type="entry name" value="SHMT"/>
    <property type="match status" value="1"/>
</dbReference>
<comment type="pathway">
    <text evidence="9">Amino-acid biosynthesis; glycine biosynthesis; glycine from L-serine: step 1/1.</text>
</comment>